<accession>A0ABD1Q866</accession>
<dbReference type="Gene3D" id="3.30.420.10">
    <property type="entry name" value="Ribonuclease H-like superfamily/Ribonuclease H"/>
    <property type="match status" value="1"/>
</dbReference>
<evidence type="ECO:0000259" key="1">
    <source>
        <dbReference type="Pfam" id="PF13456"/>
    </source>
</evidence>
<sequence>MNLEIKLAAYMISSLVTLVHWRGNLDLAPHFGITLISPISNPPTLVYWRAWSARSAKINTDGCVRGGFAGGGDVIRDHTGRCIRAFSAGYGDIFILEAELRAILQGIELARRMGLVDLWIEIDSTLPFIAFHVVGVRG</sequence>
<dbReference type="AlphaFoldDB" id="A0ABD1Q866"/>
<dbReference type="PANTHER" id="PTHR47723">
    <property type="entry name" value="OS05G0353850 PROTEIN"/>
    <property type="match status" value="1"/>
</dbReference>
<organism evidence="2 3">
    <name type="scientific">Abeliophyllum distichum</name>
    <dbReference type="NCBI Taxonomy" id="126358"/>
    <lineage>
        <taxon>Eukaryota</taxon>
        <taxon>Viridiplantae</taxon>
        <taxon>Streptophyta</taxon>
        <taxon>Embryophyta</taxon>
        <taxon>Tracheophyta</taxon>
        <taxon>Spermatophyta</taxon>
        <taxon>Magnoliopsida</taxon>
        <taxon>eudicotyledons</taxon>
        <taxon>Gunneridae</taxon>
        <taxon>Pentapetalae</taxon>
        <taxon>asterids</taxon>
        <taxon>lamiids</taxon>
        <taxon>Lamiales</taxon>
        <taxon>Oleaceae</taxon>
        <taxon>Forsythieae</taxon>
        <taxon>Abeliophyllum</taxon>
    </lineage>
</organism>
<dbReference type="InterPro" id="IPR036397">
    <property type="entry name" value="RNaseH_sf"/>
</dbReference>
<dbReference type="EMBL" id="JBFOLK010000012">
    <property type="protein sequence ID" value="KAL2470921.1"/>
    <property type="molecule type" value="Genomic_DNA"/>
</dbReference>
<dbReference type="PANTHER" id="PTHR47723:SF19">
    <property type="entry name" value="POLYNUCLEOTIDYL TRANSFERASE, RIBONUCLEASE H-LIKE SUPERFAMILY PROTEIN"/>
    <property type="match status" value="1"/>
</dbReference>
<keyword evidence="3" id="KW-1185">Reference proteome</keyword>
<feature type="domain" description="RNase H type-1" evidence="1">
    <location>
        <begin position="59"/>
        <end position="124"/>
    </location>
</feature>
<dbReference type="InterPro" id="IPR053151">
    <property type="entry name" value="RNase_H-like"/>
</dbReference>
<dbReference type="InterPro" id="IPR012337">
    <property type="entry name" value="RNaseH-like_sf"/>
</dbReference>
<proteinExistence type="predicted"/>
<dbReference type="InterPro" id="IPR044730">
    <property type="entry name" value="RNase_H-like_dom_plant"/>
</dbReference>
<reference evidence="3" key="1">
    <citation type="submission" date="2024-07" db="EMBL/GenBank/DDBJ databases">
        <title>Two chromosome-level genome assemblies of Korean endemic species Abeliophyllum distichum and Forsythia ovata (Oleaceae).</title>
        <authorList>
            <person name="Jang H."/>
        </authorList>
    </citation>
    <scope>NUCLEOTIDE SEQUENCE [LARGE SCALE GENOMIC DNA]</scope>
</reference>
<evidence type="ECO:0000313" key="3">
    <source>
        <dbReference type="Proteomes" id="UP001604336"/>
    </source>
</evidence>
<protein>
    <submittedName>
        <fullName evidence="2">RNase H domain-containing protein</fullName>
    </submittedName>
</protein>
<dbReference type="InterPro" id="IPR002156">
    <property type="entry name" value="RNaseH_domain"/>
</dbReference>
<dbReference type="Pfam" id="PF13456">
    <property type="entry name" value="RVT_3"/>
    <property type="match status" value="1"/>
</dbReference>
<comment type="caution">
    <text evidence="2">The sequence shown here is derived from an EMBL/GenBank/DDBJ whole genome shotgun (WGS) entry which is preliminary data.</text>
</comment>
<dbReference type="CDD" id="cd06222">
    <property type="entry name" value="RNase_H_like"/>
    <property type="match status" value="1"/>
</dbReference>
<dbReference type="SUPFAM" id="SSF53098">
    <property type="entry name" value="Ribonuclease H-like"/>
    <property type="match status" value="1"/>
</dbReference>
<dbReference type="Proteomes" id="UP001604336">
    <property type="component" value="Unassembled WGS sequence"/>
</dbReference>
<gene>
    <name evidence="2" type="ORF">Adt_39057</name>
</gene>
<evidence type="ECO:0000313" key="2">
    <source>
        <dbReference type="EMBL" id="KAL2470921.1"/>
    </source>
</evidence>
<name>A0ABD1Q866_9LAMI</name>